<dbReference type="AlphaFoldDB" id="A0A0K8P304"/>
<dbReference type="EMBL" id="BBYR01000037">
    <property type="protein sequence ID" value="GAP36560.1"/>
    <property type="molecule type" value="Genomic_DNA"/>
</dbReference>
<gene>
    <name evidence="1" type="ORF">ISF6_2400</name>
</gene>
<dbReference type="STRING" id="1547922.ISF6_2400"/>
<name>A0A0K8P304_PISS1</name>
<comment type="caution">
    <text evidence="1">The sequence shown here is derived from an EMBL/GenBank/DDBJ whole genome shotgun (WGS) entry which is preliminary data.</text>
</comment>
<proteinExistence type="predicted"/>
<evidence type="ECO:0000313" key="2">
    <source>
        <dbReference type="Proteomes" id="UP000037660"/>
    </source>
</evidence>
<protein>
    <submittedName>
        <fullName evidence="1">Uncharacterized protein</fullName>
    </submittedName>
</protein>
<evidence type="ECO:0000313" key="1">
    <source>
        <dbReference type="EMBL" id="GAP36560.1"/>
    </source>
</evidence>
<reference evidence="1 2" key="2">
    <citation type="journal article" date="2016" name="Science">
        <title>A bacterium that degrades and assimilates poly(ethylene terephthalate).</title>
        <authorList>
            <person name="Yoshida S."/>
            <person name="Hiraga K."/>
            <person name="Takehana T."/>
            <person name="Taniguchi I."/>
            <person name="Yamaji H."/>
            <person name="Maeda Y."/>
            <person name="Toyohara K."/>
            <person name="Miyamoto K."/>
            <person name="Kimura Y."/>
            <person name="Oda K."/>
        </authorList>
    </citation>
    <scope>NUCLEOTIDE SEQUENCE [LARGE SCALE GENOMIC DNA]</scope>
    <source>
        <strain evidence="2">NBRC 110686 / TISTR 2288 / 201-F6</strain>
    </source>
</reference>
<accession>A0A0K8P304</accession>
<dbReference type="Proteomes" id="UP000037660">
    <property type="component" value="Unassembled WGS sequence"/>
</dbReference>
<sequence length="51" mass="5600">MQLGYWLKVLWALDLLGSFADAVARLGREEGDVALLESQLPQRVRGSGSAR</sequence>
<keyword evidence="2" id="KW-1185">Reference proteome</keyword>
<reference evidence="2" key="1">
    <citation type="submission" date="2015-07" db="EMBL/GenBank/DDBJ databases">
        <title>Discovery of a poly(ethylene terephthalate assimilation.</title>
        <authorList>
            <person name="Yoshida S."/>
            <person name="Hiraga K."/>
            <person name="Takehana T."/>
            <person name="Taniguchi I."/>
            <person name="Yamaji H."/>
            <person name="Maeda Y."/>
            <person name="Toyohara K."/>
            <person name="Miyamoto K."/>
            <person name="Kimura Y."/>
            <person name="Oda K."/>
        </authorList>
    </citation>
    <scope>NUCLEOTIDE SEQUENCE [LARGE SCALE GENOMIC DNA]</scope>
    <source>
        <strain evidence="2">NBRC 110686 / TISTR 2288 / 201-F6</strain>
    </source>
</reference>
<organism evidence="1 2">
    <name type="scientific">Piscinibacter sakaiensis</name>
    <name type="common">Ideonella sakaiensis</name>
    <dbReference type="NCBI Taxonomy" id="1547922"/>
    <lineage>
        <taxon>Bacteria</taxon>
        <taxon>Pseudomonadati</taxon>
        <taxon>Pseudomonadota</taxon>
        <taxon>Betaproteobacteria</taxon>
        <taxon>Burkholderiales</taxon>
        <taxon>Sphaerotilaceae</taxon>
        <taxon>Piscinibacter</taxon>
    </lineage>
</organism>